<dbReference type="NCBIfam" id="NF002794">
    <property type="entry name" value="PRK02925.1"/>
    <property type="match status" value="1"/>
</dbReference>
<comment type="caution">
    <text evidence="8">The sequence shown here is derived from an EMBL/GenBank/DDBJ whole genome shotgun (WGS) entry which is preliminary data.</text>
</comment>
<gene>
    <name evidence="7 8" type="primary">uxaC</name>
    <name evidence="8" type="ORF">ACFSR1_14660</name>
</gene>
<dbReference type="EC" id="5.3.1.12" evidence="4 7"/>
<dbReference type="Pfam" id="PF02614">
    <property type="entry name" value="UxaC"/>
    <property type="match status" value="1"/>
</dbReference>
<comment type="catalytic activity">
    <reaction evidence="7">
        <text>aldehydo-D-galacturonate = keto-D-tagaturonate</text>
        <dbReference type="Rhea" id="RHEA:27702"/>
        <dbReference type="ChEBI" id="CHEBI:12952"/>
        <dbReference type="ChEBI" id="CHEBI:17886"/>
    </reaction>
</comment>
<evidence type="ECO:0000256" key="3">
    <source>
        <dbReference type="ARBA" id="ARBA00008397"/>
    </source>
</evidence>
<dbReference type="EMBL" id="JBHULE010000019">
    <property type="protein sequence ID" value="MFD2563919.1"/>
    <property type="molecule type" value="Genomic_DNA"/>
</dbReference>
<evidence type="ECO:0000256" key="6">
    <source>
        <dbReference type="ARBA" id="ARBA00023235"/>
    </source>
</evidence>
<reference evidence="9" key="1">
    <citation type="journal article" date="2019" name="Int. J. Syst. Evol. Microbiol.">
        <title>The Global Catalogue of Microorganisms (GCM) 10K type strain sequencing project: providing services to taxonomists for standard genome sequencing and annotation.</title>
        <authorList>
            <consortium name="The Broad Institute Genomics Platform"/>
            <consortium name="The Broad Institute Genome Sequencing Center for Infectious Disease"/>
            <person name="Wu L."/>
            <person name="Ma J."/>
        </authorList>
    </citation>
    <scope>NUCLEOTIDE SEQUENCE [LARGE SCALE GENOMIC DNA]</scope>
    <source>
        <strain evidence="9">KCTC 52274</strain>
    </source>
</reference>
<evidence type="ECO:0000256" key="1">
    <source>
        <dbReference type="ARBA" id="ARBA00001165"/>
    </source>
</evidence>
<evidence type="ECO:0000256" key="7">
    <source>
        <dbReference type="HAMAP-Rule" id="MF_00675"/>
    </source>
</evidence>
<evidence type="ECO:0000256" key="4">
    <source>
        <dbReference type="ARBA" id="ARBA00012546"/>
    </source>
</evidence>
<proteinExistence type="inferred from homology"/>
<keyword evidence="9" id="KW-1185">Reference proteome</keyword>
<comment type="catalytic activity">
    <reaction evidence="1 7">
        <text>D-glucuronate = D-fructuronate</text>
        <dbReference type="Rhea" id="RHEA:13049"/>
        <dbReference type="ChEBI" id="CHEBI:58720"/>
        <dbReference type="ChEBI" id="CHEBI:59863"/>
        <dbReference type="EC" id="5.3.1.12"/>
    </reaction>
</comment>
<name>A0ABW5LHB4_9FLAO</name>
<dbReference type="PANTHER" id="PTHR30068">
    <property type="entry name" value="URONATE ISOMERASE"/>
    <property type="match status" value="1"/>
</dbReference>
<protein>
    <recommendedName>
        <fullName evidence="5 7">Uronate isomerase</fullName>
        <ecNumber evidence="4 7">5.3.1.12</ecNumber>
    </recommendedName>
    <alternativeName>
        <fullName evidence="7">Glucuronate isomerase</fullName>
    </alternativeName>
    <alternativeName>
        <fullName evidence="7">Uronic isomerase</fullName>
    </alternativeName>
</protein>
<keyword evidence="6 7" id="KW-0413">Isomerase</keyword>
<dbReference type="RefSeq" id="WP_378293742.1">
    <property type="nucleotide sequence ID" value="NZ_JBHULE010000019.1"/>
</dbReference>
<organism evidence="8 9">
    <name type="scientific">Aquimarina rubra</name>
    <dbReference type="NCBI Taxonomy" id="1920033"/>
    <lineage>
        <taxon>Bacteria</taxon>
        <taxon>Pseudomonadati</taxon>
        <taxon>Bacteroidota</taxon>
        <taxon>Flavobacteriia</taxon>
        <taxon>Flavobacteriales</taxon>
        <taxon>Flavobacteriaceae</taxon>
        <taxon>Aquimarina</taxon>
    </lineage>
</organism>
<comment type="similarity">
    <text evidence="3 7">Belongs to the metallo-dependent hydrolases superfamily. Uronate isomerase family.</text>
</comment>
<dbReference type="GO" id="GO:0008880">
    <property type="term" value="F:glucuronate isomerase activity"/>
    <property type="evidence" value="ECO:0007669"/>
    <property type="project" value="UniProtKB-EC"/>
</dbReference>
<evidence type="ECO:0000256" key="5">
    <source>
        <dbReference type="ARBA" id="ARBA00020555"/>
    </source>
</evidence>
<dbReference type="HAMAP" id="MF_00675">
    <property type="entry name" value="UxaC"/>
    <property type="match status" value="1"/>
</dbReference>
<evidence type="ECO:0000313" key="8">
    <source>
        <dbReference type="EMBL" id="MFD2563919.1"/>
    </source>
</evidence>
<accession>A0ABW5LHB4</accession>
<dbReference type="PANTHER" id="PTHR30068:SF4">
    <property type="entry name" value="URONATE ISOMERASE"/>
    <property type="match status" value="1"/>
</dbReference>
<comment type="pathway">
    <text evidence="2 7">Carbohydrate metabolism; pentose and glucuronate interconversion.</text>
</comment>
<dbReference type="Gene3D" id="1.10.2020.10">
    <property type="entry name" value="uronate isomerase, domain 2, chain A"/>
    <property type="match status" value="1"/>
</dbReference>
<dbReference type="Proteomes" id="UP001597319">
    <property type="component" value="Unassembled WGS sequence"/>
</dbReference>
<sequence>MKAKLSFIDDDFLLQNEFSKILYHNHAKHLPIIDYHNHLSPEDICSNRKFNTITEAWLQGDHYKWRAMRTLGISEDFITGKSTDKEKFMKWAETVPYTVRNPLFHWSHMELKKHFSIDELLSPDTAEKIYTESNELLQNSDHSTLGLLGMNNVTLVCTTDDPIDTLKYHTSYATQKKSLKLLPTFRPDKSYAIEDSSSYLKYLEKLGEKSNIQIKNFDDLLAALENRIDYFHDIGCRLSDHGLEHLYYFSEETYTIDLIFNKIKSKKALEVDEINYYKFKVLFFLSTCYHKRGWVQQFHLGAIRNNNDRLLQKLGPDTGFDSIGDYSQAKNLSGFLNSLDKTDQLPKTILYNLNPSDNEVFASMVGNFNDGTVKGKVQYGAAWWFLDQKDGMEKHLNTLSNLGMLSCFVGMLTDSRSFLSFPRHEYFRRILCNLLGDDVKNGMLPADEKWLGKIVSDICYHNAKEYFPF</sequence>
<evidence type="ECO:0000313" key="9">
    <source>
        <dbReference type="Proteomes" id="UP001597319"/>
    </source>
</evidence>
<dbReference type="SUPFAM" id="SSF51556">
    <property type="entry name" value="Metallo-dependent hydrolases"/>
    <property type="match status" value="1"/>
</dbReference>
<evidence type="ECO:0000256" key="2">
    <source>
        <dbReference type="ARBA" id="ARBA00004892"/>
    </source>
</evidence>
<dbReference type="Gene3D" id="3.20.20.140">
    <property type="entry name" value="Metal-dependent hydrolases"/>
    <property type="match status" value="1"/>
</dbReference>
<dbReference type="InterPro" id="IPR003766">
    <property type="entry name" value="Uronate_isomerase"/>
</dbReference>
<dbReference type="InterPro" id="IPR032466">
    <property type="entry name" value="Metal_Hydrolase"/>
</dbReference>